<name>A0A9Q3ZGE5_9GAMM</name>
<dbReference type="PANTHER" id="PTHR31377:SF0">
    <property type="entry name" value="AGMATINE DEIMINASE-RELATED"/>
    <property type="match status" value="1"/>
</dbReference>
<gene>
    <name evidence="2" type="ORF">LZG35_11730</name>
</gene>
<protein>
    <submittedName>
        <fullName evidence="2">Agmatine deiminase family protein</fullName>
    </submittedName>
</protein>
<dbReference type="EMBL" id="JAJVKT010000013">
    <property type="protein sequence ID" value="MCE7509309.1"/>
    <property type="molecule type" value="Genomic_DNA"/>
</dbReference>
<dbReference type="GO" id="GO:0009446">
    <property type="term" value="P:putrescine biosynthetic process"/>
    <property type="evidence" value="ECO:0007669"/>
    <property type="project" value="InterPro"/>
</dbReference>
<evidence type="ECO:0000256" key="1">
    <source>
        <dbReference type="ARBA" id="ARBA00022801"/>
    </source>
</evidence>
<evidence type="ECO:0000313" key="3">
    <source>
        <dbReference type="Proteomes" id="UP001107961"/>
    </source>
</evidence>
<organism evidence="2 3">
    <name type="scientific">Alloalcanivorax xenomutans</name>
    <dbReference type="NCBI Taxonomy" id="1094342"/>
    <lineage>
        <taxon>Bacteria</taxon>
        <taxon>Pseudomonadati</taxon>
        <taxon>Pseudomonadota</taxon>
        <taxon>Gammaproteobacteria</taxon>
        <taxon>Oceanospirillales</taxon>
        <taxon>Alcanivoracaceae</taxon>
        <taxon>Alloalcanivorax</taxon>
    </lineage>
</organism>
<dbReference type="AlphaFoldDB" id="A0A9Q3ZGE5"/>
<dbReference type="GO" id="GO:0047632">
    <property type="term" value="F:agmatine deiminase activity"/>
    <property type="evidence" value="ECO:0007669"/>
    <property type="project" value="TreeGrafter"/>
</dbReference>
<dbReference type="SUPFAM" id="SSF55909">
    <property type="entry name" value="Pentein"/>
    <property type="match status" value="1"/>
</dbReference>
<evidence type="ECO:0000313" key="2">
    <source>
        <dbReference type="EMBL" id="MCE7509309.1"/>
    </source>
</evidence>
<dbReference type="InterPro" id="IPR007466">
    <property type="entry name" value="Peptidyl-Arg-deiminase_porph"/>
</dbReference>
<accession>A0A9Q3ZGE5</accession>
<keyword evidence="1" id="KW-0378">Hydrolase</keyword>
<proteinExistence type="predicted"/>
<comment type="caution">
    <text evidence="2">The sequence shown here is derived from an EMBL/GenBank/DDBJ whole genome shotgun (WGS) entry which is preliminary data.</text>
</comment>
<dbReference type="Gene3D" id="3.75.10.10">
    <property type="entry name" value="L-arginine/glycine Amidinotransferase, Chain A"/>
    <property type="match status" value="1"/>
</dbReference>
<dbReference type="GO" id="GO:0004668">
    <property type="term" value="F:protein-arginine deiminase activity"/>
    <property type="evidence" value="ECO:0007669"/>
    <property type="project" value="InterPro"/>
</dbReference>
<dbReference type="Proteomes" id="UP001107961">
    <property type="component" value="Unassembled WGS sequence"/>
</dbReference>
<dbReference type="Pfam" id="PF04371">
    <property type="entry name" value="PAD_porph"/>
    <property type="match status" value="1"/>
</dbReference>
<reference evidence="2" key="1">
    <citation type="submission" date="2022-01" db="EMBL/GenBank/DDBJ databases">
        <authorList>
            <person name="Karlyshev A.V."/>
            <person name="Jaspars M."/>
        </authorList>
    </citation>
    <scope>NUCLEOTIDE SEQUENCE</scope>
    <source>
        <strain evidence="2">AGSA3-2</strain>
    </source>
</reference>
<sequence length="337" mass="37055">MRRLLPEWHPQWGVLLAWPDANTDWAGLLEEAEQSFTALIGAILGHENVLLLCRDTAVEARARECLGAAGANLARLRVVHAGYDDTWARDFGPIAVADDDGLRLLDFRFNGWGGKFPAERDNALNRRLPWRVPVEGVGLVLEGGSIDTDGQGTLLTTRHCLGHPNRNPDLDDQALEAALREHLGVDRIWWLEHGHLEGDDTDAHVDTLARFVNPTTIAYVQCQDDGDSHYPALAAMERELQILAEQNGLTLAPLPMVSSQYNDDRERLPATYANFLITNQAILMPTYQCPTDEAALAALQQAAGSRPVIGIPCRALIEQGGSLHCVTMQLPEGVLED</sequence>
<dbReference type="PANTHER" id="PTHR31377">
    <property type="entry name" value="AGMATINE DEIMINASE-RELATED"/>
    <property type="match status" value="1"/>
</dbReference>
<keyword evidence="3" id="KW-1185">Reference proteome</keyword>
<dbReference type="RefSeq" id="WP_063139691.1">
    <property type="nucleotide sequence ID" value="NZ_JAJVKT010000013.1"/>
</dbReference>